<dbReference type="Proteomes" id="UP000215539">
    <property type="component" value="Chromosome 1"/>
</dbReference>
<dbReference type="Proteomes" id="UP000065822">
    <property type="component" value="Chromosome"/>
</dbReference>
<evidence type="ECO:0000313" key="4">
    <source>
        <dbReference type="Proteomes" id="UP000215539"/>
    </source>
</evidence>
<dbReference type="RefSeq" id="WP_066428014.1">
    <property type="nucleotide sequence ID" value="NZ_CP014227.1"/>
</dbReference>
<gene>
    <name evidence="1" type="ORF">AXF12_02195</name>
    <name evidence="2" type="ORF">SAMEA44541418_01311</name>
</gene>
<sequence>MLNLKNVIILLLFVLAGQVSFAQINILNAKSANEIGVKTEAQIEADNDKPLPYGYVDDRDILWSVEVWEVIDLNERANFPLLFPTDTLEIDAYRRSLYDVLLKNIKNGKIKDVYLDSYFTQTKTVEDIEASMSKVDTLDIGYEQLNSGEALSPEYITRRNLESADIAQYHIRGIWYFDKRQGELKYRLLALAPVAPDVNFIDSDDSTMSALVPLFWVFYPQVRDILHEAKTFNRKNDARPMSFDHLLNARMFSSVIYKEANVYGDRKIKEYLPDNALFQLLESDKIKQKIRDREQDMWAN</sequence>
<evidence type="ECO:0000313" key="1">
    <source>
        <dbReference type="EMBL" id="AMD84448.1"/>
    </source>
</evidence>
<dbReference type="EMBL" id="LT906449">
    <property type="protein sequence ID" value="SNV10485.1"/>
    <property type="molecule type" value="Genomic_DNA"/>
</dbReference>
<reference evidence="2 4" key="2">
    <citation type="submission" date="2017-06" db="EMBL/GenBank/DDBJ databases">
        <authorList>
            <consortium name="Pathogen Informatics"/>
        </authorList>
    </citation>
    <scope>NUCLEOTIDE SEQUENCE [LARGE SCALE GENOMIC DNA]</scope>
    <source>
        <strain evidence="2 4">NCTC12947</strain>
    </source>
</reference>
<dbReference type="AlphaFoldDB" id="A0AAX2GYV4"/>
<protein>
    <submittedName>
        <fullName evidence="2">Gliding motility associated protein GldN</fullName>
    </submittedName>
    <submittedName>
        <fullName evidence="1">Gliding motility protein GldN</fullName>
    </submittedName>
</protein>
<dbReference type="NCBIfam" id="TIGR03523">
    <property type="entry name" value="GldN"/>
    <property type="match status" value="1"/>
</dbReference>
<keyword evidence="3" id="KW-1185">Reference proteome</keyword>
<evidence type="ECO:0000313" key="2">
    <source>
        <dbReference type="EMBL" id="SNV10485.1"/>
    </source>
</evidence>
<dbReference type="InterPro" id="IPR019847">
    <property type="entry name" value="Gliding_motility_assoc_GldN"/>
</dbReference>
<dbReference type="Pfam" id="PF19841">
    <property type="entry name" value="GldN"/>
    <property type="match status" value="1"/>
</dbReference>
<evidence type="ECO:0000313" key="3">
    <source>
        <dbReference type="Proteomes" id="UP000065822"/>
    </source>
</evidence>
<name>A0AAX2GYV4_9FLAO</name>
<organism evidence="2 4">
    <name type="scientific">Capnocytophaga haemolytica</name>
    <dbReference type="NCBI Taxonomy" id="45243"/>
    <lineage>
        <taxon>Bacteria</taxon>
        <taxon>Pseudomonadati</taxon>
        <taxon>Bacteroidota</taxon>
        <taxon>Flavobacteriia</taxon>
        <taxon>Flavobacteriales</taxon>
        <taxon>Flavobacteriaceae</taxon>
        <taxon>Capnocytophaga</taxon>
    </lineage>
</organism>
<dbReference type="EMBL" id="CP014227">
    <property type="protein sequence ID" value="AMD84448.1"/>
    <property type="molecule type" value="Genomic_DNA"/>
</dbReference>
<proteinExistence type="predicted"/>
<dbReference type="KEGG" id="chg:AXF12_02195"/>
<accession>A0AAX2GYV4</accession>
<reference evidence="1 3" key="1">
    <citation type="submission" date="2016-02" db="EMBL/GenBank/DDBJ databases">
        <authorList>
            <person name="Holder M.E."/>
            <person name="Ajami N.J."/>
            <person name="Petrosino J.F."/>
        </authorList>
    </citation>
    <scope>NUCLEOTIDE SEQUENCE [LARGE SCALE GENOMIC DNA]</scope>
    <source>
        <strain evidence="1 3">CCUG 32990</strain>
    </source>
</reference>